<dbReference type="InterPro" id="IPR000871">
    <property type="entry name" value="Beta-lactam_class-A"/>
</dbReference>
<dbReference type="Proteomes" id="UP000179102">
    <property type="component" value="Unassembled WGS sequence"/>
</dbReference>
<feature type="domain" description="Beta-lactamase class A catalytic" evidence="1">
    <location>
        <begin position="69"/>
        <end position="250"/>
    </location>
</feature>
<accession>A0A1F5G5D3</accession>
<organism evidence="2 3">
    <name type="scientific">Candidatus Curtissbacteria bacterium RIFCSPHIGHO2_01_FULL_41_11</name>
    <dbReference type="NCBI Taxonomy" id="1797711"/>
    <lineage>
        <taxon>Bacteria</taxon>
        <taxon>Candidatus Curtissiibacteriota</taxon>
    </lineage>
</organism>
<evidence type="ECO:0000313" key="2">
    <source>
        <dbReference type="EMBL" id="OGD87025.1"/>
    </source>
</evidence>
<comment type="caution">
    <text evidence="2">The sequence shown here is derived from an EMBL/GenBank/DDBJ whole genome shotgun (WGS) entry which is preliminary data.</text>
</comment>
<evidence type="ECO:0000259" key="1">
    <source>
        <dbReference type="Pfam" id="PF13354"/>
    </source>
</evidence>
<dbReference type="GO" id="GO:0008800">
    <property type="term" value="F:beta-lactamase activity"/>
    <property type="evidence" value="ECO:0007669"/>
    <property type="project" value="InterPro"/>
</dbReference>
<evidence type="ECO:0000313" key="3">
    <source>
        <dbReference type="Proteomes" id="UP000179102"/>
    </source>
</evidence>
<protein>
    <recommendedName>
        <fullName evidence="1">Beta-lactamase class A catalytic domain-containing protein</fullName>
    </recommendedName>
</protein>
<dbReference type="GO" id="GO:0046677">
    <property type="term" value="P:response to antibiotic"/>
    <property type="evidence" value="ECO:0007669"/>
    <property type="project" value="InterPro"/>
</dbReference>
<gene>
    <name evidence="2" type="ORF">A2870_01795</name>
</gene>
<dbReference type="AlphaFoldDB" id="A0A1F5G5D3"/>
<dbReference type="PANTHER" id="PTHR35333">
    <property type="entry name" value="BETA-LACTAMASE"/>
    <property type="match status" value="1"/>
</dbReference>
<dbReference type="InterPro" id="IPR012338">
    <property type="entry name" value="Beta-lactam/transpept-like"/>
</dbReference>
<sequence length="275" mass="31022">MPKFVKIILIILGLFTIALYLKNPPKTKTAKDNFFIGSKNVFTKTFTPEDNLQDLINKEAQAKEATWAIAIKNLKNNKTYFWNENQSISSASLYKLAVMWAVFDQINQASMTFDQPIGNTNVQNALNAMITVSDNEAAIALAETIGWGKIDNIMTNEGLTGFDLAQEDPHVTAKSASELLERIYRDTAVSKEHSNQMENLLLSQQINDRIPKYLPKNVKVAHKTGELDFVRHDAGIVYGKKADYIFVFLTDTQHPGNTPEEIAQFSKKIYDELEK</sequence>
<dbReference type="EMBL" id="MFAZ01000024">
    <property type="protein sequence ID" value="OGD87025.1"/>
    <property type="molecule type" value="Genomic_DNA"/>
</dbReference>
<dbReference type="Pfam" id="PF13354">
    <property type="entry name" value="Beta-lactamase2"/>
    <property type="match status" value="1"/>
</dbReference>
<dbReference type="GO" id="GO:0030655">
    <property type="term" value="P:beta-lactam antibiotic catabolic process"/>
    <property type="evidence" value="ECO:0007669"/>
    <property type="project" value="InterPro"/>
</dbReference>
<dbReference type="InterPro" id="IPR045155">
    <property type="entry name" value="Beta-lactam_cat"/>
</dbReference>
<dbReference type="PANTHER" id="PTHR35333:SF3">
    <property type="entry name" value="BETA-LACTAMASE-TYPE TRANSPEPTIDASE FOLD CONTAINING PROTEIN"/>
    <property type="match status" value="1"/>
</dbReference>
<dbReference type="STRING" id="1797711.A2870_01795"/>
<reference evidence="2 3" key="1">
    <citation type="journal article" date="2016" name="Nat. Commun.">
        <title>Thousands of microbial genomes shed light on interconnected biogeochemical processes in an aquifer system.</title>
        <authorList>
            <person name="Anantharaman K."/>
            <person name="Brown C.T."/>
            <person name="Hug L.A."/>
            <person name="Sharon I."/>
            <person name="Castelle C.J."/>
            <person name="Probst A.J."/>
            <person name="Thomas B.C."/>
            <person name="Singh A."/>
            <person name="Wilkins M.J."/>
            <person name="Karaoz U."/>
            <person name="Brodie E.L."/>
            <person name="Williams K.H."/>
            <person name="Hubbard S.S."/>
            <person name="Banfield J.F."/>
        </authorList>
    </citation>
    <scope>NUCLEOTIDE SEQUENCE [LARGE SCALE GENOMIC DNA]</scope>
</reference>
<proteinExistence type="predicted"/>
<dbReference type="SUPFAM" id="SSF56601">
    <property type="entry name" value="beta-lactamase/transpeptidase-like"/>
    <property type="match status" value="1"/>
</dbReference>
<dbReference type="Gene3D" id="3.40.710.10">
    <property type="entry name" value="DD-peptidase/beta-lactamase superfamily"/>
    <property type="match status" value="1"/>
</dbReference>
<name>A0A1F5G5D3_9BACT</name>